<keyword evidence="3 7" id="KW-0808">Transferase</keyword>
<dbReference type="InterPro" id="IPR033749">
    <property type="entry name" value="Polyprenyl_synt_CS"/>
</dbReference>
<name>A0A1I7FIP3_9GAMM</name>
<dbReference type="NCBIfam" id="NF007877">
    <property type="entry name" value="PRK10581.1"/>
    <property type="match status" value="1"/>
</dbReference>
<comment type="cofactor">
    <cofactor evidence="1">
        <name>Mg(2+)</name>
        <dbReference type="ChEBI" id="CHEBI:18420"/>
    </cofactor>
</comment>
<evidence type="ECO:0000256" key="6">
    <source>
        <dbReference type="ARBA" id="ARBA00023229"/>
    </source>
</evidence>
<dbReference type="NCBIfam" id="NF045485">
    <property type="entry name" value="FPPsyn"/>
    <property type="match status" value="1"/>
</dbReference>
<dbReference type="GO" id="GO:0008654">
    <property type="term" value="P:phospholipid biosynthetic process"/>
    <property type="evidence" value="ECO:0007669"/>
    <property type="project" value="UniProtKB-ARBA"/>
</dbReference>
<dbReference type="GO" id="GO:0016114">
    <property type="term" value="P:terpenoid biosynthetic process"/>
    <property type="evidence" value="ECO:0007669"/>
    <property type="project" value="UniProtKB-ARBA"/>
</dbReference>
<gene>
    <name evidence="8" type="ORF">SAMN05421784_10453</name>
</gene>
<reference evidence="9" key="1">
    <citation type="submission" date="2016-10" db="EMBL/GenBank/DDBJ databases">
        <authorList>
            <person name="Varghese N."/>
            <person name="Submissions S."/>
        </authorList>
    </citation>
    <scope>NUCLEOTIDE SEQUENCE [LARGE SCALE GENOMIC DNA]</scope>
    <source>
        <strain evidence="9">DSM 18168</strain>
    </source>
</reference>
<comment type="similarity">
    <text evidence="2 7">Belongs to the FPP/GGPP synthase family.</text>
</comment>
<evidence type="ECO:0000256" key="3">
    <source>
        <dbReference type="ARBA" id="ARBA00022679"/>
    </source>
</evidence>
<keyword evidence="4" id="KW-0479">Metal-binding</keyword>
<keyword evidence="9" id="KW-1185">Reference proteome</keyword>
<proteinExistence type="inferred from homology"/>
<dbReference type="SFLD" id="SFLDG01017">
    <property type="entry name" value="Polyprenyl_Transferase_Like"/>
    <property type="match status" value="1"/>
</dbReference>
<dbReference type="InterPro" id="IPR053378">
    <property type="entry name" value="Prenyl_diphosphate_synthase"/>
</dbReference>
<dbReference type="PANTHER" id="PTHR43281">
    <property type="entry name" value="FARNESYL DIPHOSPHATE SYNTHASE"/>
    <property type="match status" value="1"/>
</dbReference>
<dbReference type="Gene3D" id="1.10.600.10">
    <property type="entry name" value="Farnesyl Diphosphate Synthase"/>
    <property type="match status" value="1"/>
</dbReference>
<dbReference type="CDD" id="cd00685">
    <property type="entry name" value="Trans_IPPS_HT"/>
    <property type="match status" value="1"/>
</dbReference>
<evidence type="ECO:0000313" key="8">
    <source>
        <dbReference type="EMBL" id="SFU36018.1"/>
    </source>
</evidence>
<dbReference type="InterPro" id="IPR008949">
    <property type="entry name" value="Isoprenoid_synthase_dom_sf"/>
</dbReference>
<dbReference type="GO" id="GO:0004659">
    <property type="term" value="F:prenyltransferase activity"/>
    <property type="evidence" value="ECO:0007669"/>
    <property type="project" value="InterPro"/>
</dbReference>
<protein>
    <submittedName>
        <fullName evidence="8">Farnesyl-diphosphate synthase</fullName>
    </submittedName>
</protein>
<dbReference type="GO" id="GO:0005737">
    <property type="term" value="C:cytoplasm"/>
    <property type="evidence" value="ECO:0007669"/>
    <property type="project" value="UniProtKB-ARBA"/>
</dbReference>
<keyword evidence="5" id="KW-0460">Magnesium</keyword>
<evidence type="ECO:0000256" key="1">
    <source>
        <dbReference type="ARBA" id="ARBA00001946"/>
    </source>
</evidence>
<dbReference type="RefSeq" id="WP_092548271.1">
    <property type="nucleotide sequence ID" value="NZ_CAWRBG010000053.1"/>
</dbReference>
<sequence length="305" mass="33430">MSVQYQIPFEEQLKDCQQHVNDKLLAIFSSLPFLNSPLDTAMQYGAVLGGKRLRPFLVYSVGEMFGYGKKSLDAAALAIECIHAYSLIHDDLPAMDNDDLRRGQPACHIKFGESQAILAGDALQSLAFEILSRQEMPDVALSDRLEMVAELASSSGFAGMCGGQSLDLEAEGKQIDLALLEQIHKHKTGALIRAAVRLGAYSAGHRGREVLPLLDQYAQAIGLAFQIHDDILDVVGNTEVIGKRQGNDQQLGKSTYPALLGLEQAQQKARDLYEEAIAALAELEKQSYNTTNLKKLANFIIERNN</sequence>
<evidence type="ECO:0000313" key="9">
    <source>
        <dbReference type="Proteomes" id="UP000242496"/>
    </source>
</evidence>
<dbReference type="PROSITE" id="PS00723">
    <property type="entry name" value="POLYPRENYL_SYNTHASE_1"/>
    <property type="match status" value="1"/>
</dbReference>
<dbReference type="GO" id="GO:0046872">
    <property type="term" value="F:metal ion binding"/>
    <property type="evidence" value="ECO:0007669"/>
    <property type="project" value="UniProtKB-KW"/>
</dbReference>
<dbReference type="Pfam" id="PF00348">
    <property type="entry name" value="polyprenyl_synt"/>
    <property type="match status" value="1"/>
</dbReference>
<keyword evidence="6" id="KW-0414">Isoprene biosynthesis</keyword>
<evidence type="ECO:0000256" key="2">
    <source>
        <dbReference type="ARBA" id="ARBA00006706"/>
    </source>
</evidence>
<dbReference type="Proteomes" id="UP000242496">
    <property type="component" value="Unassembled WGS sequence"/>
</dbReference>
<dbReference type="SUPFAM" id="SSF48576">
    <property type="entry name" value="Terpenoid synthases"/>
    <property type="match status" value="1"/>
</dbReference>
<evidence type="ECO:0000256" key="5">
    <source>
        <dbReference type="ARBA" id="ARBA00022842"/>
    </source>
</evidence>
<dbReference type="OrthoDB" id="9805316at2"/>
<dbReference type="STRING" id="351659.SAMN05421784_10453"/>
<dbReference type="InterPro" id="IPR000092">
    <property type="entry name" value="Polyprenyl_synt"/>
</dbReference>
<organism evidence="8 9">
    <name type="scientific">Xenorhabdus koppenhoeferi</name>
    <dbReference type="NCBI Taxonomy" id="351659"/>
    <lineage>
        <taxon>Bacteria</taxon>
        <taxon>Pseudomonadati</taxon>
        <taxon>Pseudomonadota</taxon>
        <taxon>Gammaproteobacteria</taxon>
        <taxon>Enterobacterales</taxon>
        <taxon>Morganellaceae</taxon>
        <taxon>Xenorhabdus</taxon>
    </lineage>
</organism>
<dbReference type="SFLD" id="SFLDS00005">
    <property type="entry name" value="Isoprenoid_Synthase_Type_I"/>
    <property type="match status" value="1"/>
</dbReference>
<dbReference type="FunFam" id="1.10.600.10:FF:000001">
    <property type="entry name" value="Geranylgeranyl diphosphate synthase"/>
    <property type="match status" value="1"/>
</dbReference>
<dbReference type="PROSITE" id="PS00444">
    <property type="entry name" value="POLYPRENYL_SYNTHASE_2"/>
    <property type="match status" value="1"/>
</dbReference>
<evidence type="ECO:0000256" key="7">
    <source>
        <dbReference type="RuleBase" id="RU004466"/>
    </source>
</evidence>
<evidence type="ECO:0000256" key="4">
    <source>
        <dbReference type="ARBA" id="ARBA00022723"/>
    </source>
</evidence>
<dbReference type="EMBL" id="FPBJ01000004">
    <property type="protein sequence ID" value="SFU36018.1"/>
    <property type="molecule type" value="Genomic_DNA"/>
</dbReference>
<dbReference type="AlphaFoldDB" id="A0A1I7FIP3"/>
<dbReference type="PANTHER" id="PTHR43281:SF1">
    <property type="entry name" value="FARNESYL DIPHOSPHATE SYNTHASE"/>
    <property type="match status" value="1"/>
</dbReference>
<accession>A0A1I7FIP3</accession>